<reference evidence="5 6" key="1">
    <citation type="submission" date="2018-06" db="EMBL/GenBank/DDBJ databases">
        <title>Genomic Encyclopedia of Type Strains, Phase IV (KMG-IV): sequencing the most valuable type-strain genomes for metagenomic binning, comparative biology and taxonomic classification.</title>
        <authorList>
            <person name="Goeker M."/>
        </authorList>
    </citation>
    <scope>NUCLEOTIDE SEQUENCE [LARGE SCALE GENOMIC DNA]</scope>
    <source>
        <strain evidence="5 6">DSM 45521</strain>
    </source>
</reference>
<dbReference type="GO" id="GO:0000160">
    <property type="term" value="P:phosphorelay signal transduction system"/>
    <property type="evidence" value="ECO:0007669"/>
    <property type="project" value="UniProtKB-KW"/>
</dbReference>
<dbReference type="CDD" id="cd00156">
    <property type="entry name" value="REC"/>
    <property type="match status" value="1"/>
</dbReference>
<feature type="modified residue" description="4-aspartylphosphate" evidence="3">
    <location>
        <position position="69"/>
    </location>
</feature>
<dbReference type="PANTHER" id="PTHR44591">
    <property type="entry name" value="STRESS RESPONSE REGULATOR PROTEIN 1"/>
    <property type="match status" value="1"/>
</dbReference>
<dbReference type="SUPFAM" id="SSF52172">
    <property type="entry name" value="CheY-like"/>
    <property type="match status" value="1"/>
</dbReference>
<protein>
    <submittedName>
        <fullName evidence="5">Response regulator receiver domain-containing protein</fullName>
    </submittedName>
</protein>
<evidence type="ECO:0000256" key="3">
    <source>
        <dbReference type="PROSITE-ProRule" id="PRU00169"/>
    </source>
</evidence>
<accession>A0A318RPP6</accession>
<gene>
    <name evidence="5" type="ORF">DFR67_104189</name>
</gene>
<keyword evidence="6" id="KW-1185">Reference proteome</keyword>
<dbReference type="SMART" id="SM00448">
    <property type="entry name" value="REC"/>
    <property type="match status" value="1"/>
</dbReference>
<evidence type="ECO:0000256" key="2">
    <source>
        <dbReference type="ARBA" id="ARBA00023012"/>
    </source>
</evidence>
<feature type="domain" description="Response regulatory" evidence="4">
    <location>
        <begin position="19"/>
        <end position="134"/>
    </location>
</feature>
<evidence type="ECO:0000313" key="5">
    <source>
        <dbReference type="EMBL" id="PYE18610.1"/>
    </source>
</evidence>
<dbReference type="AlphaFoldDB" id="A0A318RPP6"/>
<dbReference type="PROSITE" id="PS50110">
    <property type="entry name" value="RESPONSE_REGULATORY"/>
    <property type="match status" value="1"/>
</dbReference>
<name>A0A318RPP6_WILLI</name>
<dbReference type="InterPro" id="IPR001789">
    <property type="entry name" value="Sig_transdc_resp-reg_receiver"/>
</dbReference>
<dbReference type="PANTHER" id="PTHR44591:SF14">
    <property type="entry name" value="PROTEIN PILG"/>
    <property type="match status" value="1"/>
</dbReference>
<dbReference type="Pfam" id="PF00072">
    <property type="entry name" value="Response_reg"/>
    <property type="match status" value="1"/>
</dbReference>
<organism evidence="5 6">
    <name type="scientific">Williamsia limnetica</name>
    <dbReference type="NCBI Taxonomy" id="882452"/>
    <lineage>
        <taxon>Bacteria</taxon>
        <taxon>Bacillati</taxon>
        <taxon>Actinomycetota</taxon>
        <taxon>Actinomycetes</taxon>
        <taxon>Mycobacteriales</taxon>
        <taxon>Nocardiaceae</taxon>
        <taxon>Williamsia</taxon>
    </lineage>
</organism>
<comment type="caution">
    <text evidence="5">The sequence shown here is derived from an EMBL/GenBank/DDBJ whole genome shotgun (WGS) entry which is preliminary data.</text>
</comment>
<evidence type="ECO:0000256" key="1">
    <source>
        <dbReference type="ARBA" id="ARBA00022553"/>
    </source>
</evidence>
<dbReference type="OrthoDB" id="7352332at2"/>
<dbReference type="EMBL" id="QJSP01000004">
    <property type="protein sequence ID" value="PYE18610.1"/>
    <property type="molecule type" value="Genomic_DNA"/>
</dbReference>
<dbReference type="Proteomes" id="UP000247591">
    <property type="component" value="Unassembled WGS sequence"/>
</dbReference>
<dbReference type="InterPro" id="IPR050595">
    <property type="entry name" value="Bact_response_regulator"/>
</dbReference>
<proteinExistence type="predicted"/>
<keyword evidence="1 3" id="KW-0597">Phosphoprotein</keyword>
<sequence length="138" mass="14662">MPHSAFSDTLGRVKPPDHRCLIVDDSTAFCVAARGVLEAAGMTVVGTASTLATAIESARSSRPDLILVDIDLGGESGFDVVEALHDDDPRFTMILVSTHDEEDFADMVESSSAVGFLPKFELSADRILGIVARERNGA</sequence>
<evidence type="ECO:0000313" key="6">
    <source>
        <dbReference type="Proteomes" id="UP000247591"/>
    </source>
</evidence>
<dbReference type="Gene3D" id="3.40.50.2300">
    <property type="match status" value="1"/>
</dbReference>
<keyword evidence="2" id="KW-0902">Two-component regulatory system</keyword>
<dbReference type="InterPro" id="IPR011006">
    <property type="entry name" value="CheY-like_superfamily"/>
</dbReference>
<evidence type="ECO:0000259" key="4">
    <source>
        <dbReference type="PROSITE" id="PS50110"/>
    </source>
</evidence>